<dbReference type="Proteomes" id="UP001163828">
    <property type="component" value="Unassembled WGS sequence"/>
</dbReference>
<keyword evidence="2" id="KW-1185">Reference proteome</keyword>
<gene>
    <name evidence="1" type="ORF">F5050DRAFT_1581759</name>
</gene>
<dbReference type="Pfam" id="PF18759">
    <property type="entry name" value="Plavaka"/>
    <property type="match status" value="1"/>
</dbReference>
<sequence>MENDVAGGRYEPFWVGFPLVDIHCCITPDILHQLYQGVLKHLIWWIQEVMGQGELDSRIRSLPPACGVRHFENSISALSQVSGTERKHIIWILLSCLVGKIDPKGIIACRSLLSFIHLAQYPSHNEETLGYMRGELDNWHKHRSYFIKKGPQEDFNIPKFHSLLHYIDAIRWFGTTDNYNTEMFERLHIDFTKEGWRASNKRDHFPQMVNFLSRKEKIASYDFYRSTIEESPNAEGKDIKEEMGVGITRTLGQIVLAKLPQEPKKSLSRILISHMAPGFLSQLKLSLNSFLPSSQQVSKSYALQSPLPFTTLDVWHHYKFIPTNMFDDESDGTRETIKAVPIYRDILIPQFDTMIVLNSEEVESTAVQGSVIFIIFFLSGTDFESLGCRVGRLKIIFCLPSTVDRFGFIEPAPLEWPKDPLAYVTWFTPFRASPNDATGMYRVQPAKDSKGQVQGSIISLTDVRQSCMLTPGKSSWDGTWNTPKY</sequence>
<name>A0ABQ8PXX8_9AGAR</name>
<dbReference type="EMBL" id="MU791106">
    <property type="protein sequence ID" value="KAJ3991226.1"/>
    <property type="molecule type" value="Genomic_DNA"/>
</dbReference>
<dbReference type="InterPro" id="IPR041078">
    <property type="entry name" value="Plavaka"/>
</dbReference>
<accession>A0ABQ8PXX8</accession>
<protein>
    <submittedName>
        <fullName evidence="1">Uncharacterized protein</fullName>
    </submittedName>
</protein>
<organism evidence="1 2">
    <name type="scientific">Lentinula boryana</name>
    <dbReference type="NCBI Taxonomy" id="40481"/>
    <lineage>
        <taxon>Eukaryota</taxon>
        <taxon>Fungi</taxon>
        <taxon>Dikarya</taxon>
        <taxon>Basidiomycota</taxon>
        <taxon>Agaricomycotina</taxon>
        <taxon>Agaricomycetes</taxon>
        <taxon>Agaricomycetidae</taxon>
        <taxon>Agaricales</taxon>
        <taxon>Marasmiineae</taxon>
        <taxon>Omphalotaceae</taxon>
        <taxon>Lentinula</taxon>
    </lineage>
</organism>
<evidence type="ECO:0000313" key="1">
    <source>
        <dbReference type="EMBL" id="KAJ3991226.1"/>
    </source>
</evidence>
<evidence type="ECO:0000313" key="2">
    <source>
        <dbReference type="Proteomes" id="UP001163828"/>
    </source>
</evidence>
<proteinExistence type="predicted"/>
<comment type="caution">
    <text evidence="1">The sequence shown here is derived from an EMBL/GenBank/DDBJ whole genome shotgun (WGS) entry which is preliminary data.</text>
</comment>
<reference evidence="1" key="1">
    <citation type="submission" date="2022-08" db="EMBL/GenBank/DDBJ databases">
        <authorList>
            <consortium name="DOE Joint Genome Institute"/>
            <person name="Min B."/>
            <person name="Riley R."/>
            <person name="Sierra-Patev S."/>
            <person name="Naranjo-Ortiz M."/>
            <person name="Looney B."/>
            <person name="Konkel Z."/>
            <person name="Slot J.C."/>
            <person name="Sakamoto Y."/>
            <person name="Steenwyk J.L."/>
            <person name="Rokas A."/>
            <person name="Carro J."/>
            <person name="Camarero S."/>
            <person name="Ferreira P."/>
            <person name="Molpeceres G."/>
            <person name="Ruiz-Duenas F.J."/>
            <person name="Serrano A."/>
            <person name="Henrissat B."/>
            <person name="Drula E."/>
            <person name="Hughes K.W."/>
            <person name="Mata J.L."/>
            <person name="Ishikawa N.K."/>
            <person name="Vargas-Isla R."/>
            <person name="Ushijima S."/>
            <person name="Smith C.A."/>
            <person name="Ahrendt S."/>
            <person name="Andreopoulos W."/>
            <person name="He G."/>
            <person name="Labutti K."/>
            <person name="Lipzen A."/>
            <person name="Ng V."/>
            <person name="Sandor L."/>
            <person name="Barry K."/>
            <person name="Martinez A.T."/>
            <person name="Xiao Y."/>
            <person name="Gibbons J.G."/>
            <person name="Terashima K."/>
            <person name="Hibbett D.S."/>
            <person name="Grigoriev I.V."/>
        </authorList>
    </citation>
    <scope>NUCLEOTIDE SEQUENCE</scope>
    <source>
        <strain evidence="1">TFB10827</strain>
    </source>
</reference>